<feature type="compositionally biased region" description="Polar residues" evidence="9">
    <location>
        <begin position="168"/>
        <end position="177"/>
    </location>
</feature>
<evidence type="ECO:0000313" key="10">
    <source>
        <dbReference type="EMBL" id="KAL3423939.1"/>
    </source>
</evidence>
<evidence type="ECO:0000256" key="4">
    <source>
        <dbReference type="ARBA" id="ARBA00022490"/>
    </source>
</evidence>
<evidence type="ECO:0000256" key="8">
    <source>
        <dbReference type="ARBA" id="ARBA00023242"/>
    </source>
</evidence>
<gene>
    <name evidence="10" type="ORF">PVAG01_05686</name>
</gene>
<feature type="compositionally biased region" description="Polar residues" evidence="9">
    <location>
        <begin position="105"/>
        <end position="120"/>
    </location>
</feature>
<sequence length="507" mass="54798">MDVHELATAALSQVAQSASQHHQVVPGHVVSSRSSPNDATVAPATRVQVDRSMVSKITNENNIAYMSPDLQNGLETDQRPNIAEEPVLQSTASNHSQDTTDGHDTVSTPPTSEGFSSQGTIPDGQLSQLSQLSQLAAAQQPLAPAAATRPGVTIPATGHKRTADGQVKSGTFKSPATPNGLYHRGHSRNASTFSNASSTTSRIGELSSELRTRLSYAMVKVNNGWQSNSIDEVESLASQAGSPTSSNSTLHGRRALLTSPREVMANVQGQTHAIASRLNTIPHPMGDFDLYQQPTRTYEAFWQDHSNKTQSRQSPHLSHLSPPTSQLSLAPPAEIRPTSHSRRSDPKFARPPAIPGQSRSDLSQSGYHTPRTPNGDQNSTLIHTPATQKTLQEQDAIETLLFMSSPGNSGNMGQGLAPPRSRVSPPQTSPLKHEFGSQTRSSQNRRPEFESNRAENGHYNHGRDKLKSKSRTKDIDKLLDEMGDSSSDEDIIIPTFQSPRRLAASRV</sequence>
<keyword evidence="6" id="KW-0805">Transcription regulation</keyword>
<feature type="compositionally biased region" description="Low complexity" evidence="9">
    <location>
        <begin position="188"/>
        <end position="202"/>
    </location>
</feature>
<keyword evidence="8" id="KW-0539">Nucleus</keyword>
<evidence type="ECO:0000256" key="7">
    <source>
        <dbReference type="ARBA" id="ARBA00023163"/>
    </source>
</evidence>
<dbReference type="EMBL" id="JBFCZG010000004">
    <property type="protein sequence ID" value="KAL3423939.1"/>
    <property type="molecule type" value="Genomic_DNA"/>
</dbReference>
<name>A0ABR4PKU1_9HELO</name>
<dbReference type="Proteomes" id="UP001629113">
    <property type="component" value="Unassembled WGS sequence"/>
</dbReference>
<feature type="compositionally biased region" description="Acidic residues" evidence="9">
    <location>
        <begin position="481"/>
        <end position="491"/>
    </location>
</feature>
<comment type="caution">
    <text evidence="10">The sequence shown here is derived from an EMBL/GenBank/DDBJ whole genome shotgun (WGS) entry which is preliminary data.</text>
</comment>
<feature type="compositionally biased region" description="Polar residues" evidence="9">
    <location>
        <begin position="357"/>
        <end position="381"/>
    </location>
</feature>
<evidence type="ECO:0000313" key="11">
    <source>
        <dbReference type="Proteomes" id="UP001629113"/>
    </source>
</evidence>
<evidence type="ECO:0000256" key="9">
    <source>
        <dbReference type="SAM" id="MobiDB-lite"/>
    </source>
</evidence>
<feature type="region of interest" description="Disordered" evidence="9">
    <location>
        <begin position="89"/>
        <end position="124"/>
    </location>
</feature>
<dbReference type="Pfam" id="PF08528">
    <property type="entry name" value="Whi5"/>
    <property type="match status" value="1"/>
</dbReference>
<keyword evidence="4" id="KW-0963">Cytoplasm</keyword>
<protein>
    <submittedName>
        <fullName evidence="10">Uncharacterized protein</fullName>
    </submittedName>
</protein>
<feature type="compositionally biased region" description="Polar residues" evidence="9">
    <location>
        <begin position="424"/>
        <end position="444"/>
    </location>
</feature>
<evidence type="ECO:0000256" key="1">
    <source>
        <dbReference type="ARBA" id="ARBA00004123"/>
    </source>
</evidence>
<comment type="similarity">
    <text evidence="3">Belongs to the WHI5/NRM1 family.</text>
</comment>
<comment type="subcellular location">
    <subcellularLocation>
        <location evidence="2">Cytoplasm</location>
    </subcellularLocation>
    <subcellularLocation>
        <location evidence="1">Nucleus</location>
    </subcellularLocation>
</comment>
<organism evidence="10 11">
    <name type="scientific">Phlyctema vagabunda</name>
    <dbReference type="NCBI Taxonomy" id="108571"/>
    <lineage>
        <taxon>Eukaryota</taxon>
        <taxon>Fungi</taxon>
        <taxon>Dikarya</taxon>
        <taxon>Ascomycota</taxon>
        <taxon>Pezizomycotina</taxon>
        <taxon>Leotiomycetes</taxon>
        <taxon>Helotiales</taxon>
        <taxon>Dermateaceae</taxon>
        <taxon>Phlyctema</taxon>
    </lineage>
</organism>
<feature type="region of interest" description="Disordered" evidence="9">
    <location>
        <begin position="403"/>
        <end position="507"/>
    </location>
</feature>
<reference evidence="10 11" key="1">
    <citation type="submission" date="2024-06" db="EMBL/GenBank/DDBJ databases">
        <title>Complete genome of Phlyctema vagabunda strain 19-DSS-EL-015.</title>
        <authorList>
            <person name="Fiorenzani C."/>
        </authorList>
    </citation>
    <scope>NUCLEOTIDE SEQUENCE [LARGE SCALE GENOMIC DNA]</scope>
    <source>
        <strain evidence="10 11">19-DSS-EL-015</strain>
    </source>
</reference>
<evidence type="ECO:0000256" key="5">
    <source>
        <dbReference type="ARBA" id="ARBA00022491"/>
    </source>
</evidence>
<dbReference type="InterPro" id="IPR013734">
    <property type="entry name" value="TF_Nrm1/Whi5"/>
</dbReference>
<feature type="region of interest" description="Disordered" evidence="9">
    <location>
        <begin position="140"/>
        <end position="202"/>
    </location>
</feature>
<keyword evidence="5" id="KW-0678">Repressor</keyword>
<proteinExistence type="inferred from homology"/>
<feature type="region of interest" description="Disordered" evidence="9">
    <location>
        <begin position="305"/>
        <end position="381"/>
    </location>
</feature>
<accession>A0ABR4PKU1</accession>
<evidence type="ECO:0000256" key="6">
    <source>
        <dbReference type="ARBA" id="ARBA00023015"/>
    </source>
</evidence>
<keyword evidence="11" id="KW-1185">Reference proteome</keyword>
<dbReference type="InterPro" id="IPR039198">
    <property type="entry name" value="Srl3/Whi5"/>
</dbReference>
<dbReference type="PANTHER" id="PTHR28246:SF1">
    <property type="entry name" value="G1-SPECIFIC TRANSCRIPTIONAL REPRESSOR WHI5-RELATED"/>
    <property type="match status" value="1"/>
</dbReference>
<evidence type="ECO:0000256" key="3">
    <source>
        <dbReference type="ARBA" id="ARBA00006922"/>
    </source>
</evidence>
<dbReference type="PANTHER" id="PTHR28246">
    <property type="entry name" value="G1-SPECIFIC TRANSCRIPTIONAL REPRESSOR WHI5-RELATED"/>
    <property type="match status" value="1"/>
</dbReference>
<evidence type="ECO:0000256" key="2">
    <source>
        <dbReference type="ARBA" id="ARBA00004496"/>
    </source>
</evidence>
<keyword evidence="7" id="KW-0804">Transcription</keyword>
<feature type="compositionally biased region" description="Low complexity" evidence="9">
    <location>
        <begin position="310"/>
        <end position="329"/>
    </location>
</feature>
<feature type="compositionally biased region" description="Basic and acidic residues" evidence="9">
    <location>
        <begin position="445"/>
        <end position="480"/>
    </location>
</feature>